<accession>A0AC62A3Z7</accession>
<protein>
    <submittedName>
        <fullName evidence="1">Uncharacterized protein</fullName>
    </submittedName>
</protein>
<name>A0AC62A3Z7_9BACI</name>
<evidence type="ECO:0000313" key="2">
    <source>
        <dbReference type="Proteomes" id="UP000180175"/>
    </source>
</evidence>
<evidence type="ECO:0000313" key="1">
    <source>
        <dbReference type="EMBL" id="XRP48491.1"/>
    </source>
</evidence>
<keyword evidence="2" id="KW-1185">Reference proteome</keyword>
<sequence>MNEIECWYDTEYDEWERLERHKIEFDITKRFLDDFIKEHSC</sequence>
<gene>
    <name evidence="1" type="ORF">AWH56_011565</name>
</gene>
<organism evidence="1 2">
    <name type="scientific">Anaerobacillus isosaccharinicus</name>
    <dbReference type="NCBI Taxonomy" id="1532552"/>
    <lineage>
        <taxon>Bacteria</taxon>
        <taxon>Bacillati</taxon>
        <taxon>Bacillota</taxon>
        <taxon>Bacilli</taxon>
        <taxon>Bacillales</taxon>
        <taxon>Bacillaceae</taxon>
        <taxon>Anaerobacillus</taxon>
    </lineage>
</organism>
<dbReference type="EMBL" id="CP063356">
    <property type="protein sequence ID" value="XRP48491.1"/>
    <property type="molecule type" value="Genomic_DNA"/>
</dbReference>
<reference evidence="1 2" key="2">
    <citation type="journal article" date="2019" name="Int. J. Syst. Evol. Microbiol.">
        <title>Anaerobacillus isosaccharinicus sp. nov., an alkaliphilic bacterium which degrades isosaccharinic acid.</title>
        <authorList>
            <person name="Bassil N.M."/>
            <person name="Lloyd J.R."/>
        </authorList>
    </citation>
    <scope>NUCLEOTIDE SEQUENCE [LARGE SCALE GENOMIC DNA]</scope>
    <source>
        <strain evidence="1 2">NB2006</strain>
    </source>
</reference>
<proteinExistence type="predicted"/>
<reference evidence="1 2" key="1">
    <citation type="journal article" date="2017" name="Genome Announc.">
        <title>Draft Genome Sequences of Four Alkaliphilic Bacteria Belonging to the Anaerobacillus Genus.</title>
        <authorList>
            <person name="Bassil N.M."/>
            <person name="Lloyd J.R."/>
        </authorList>
    </citation>
    <scope>NUCLEOTIDE SEQUENCE [LARGE SCALE GENOMIC DNA]</scope>
    <source>
        <strain evidence="1 2">NB2006</strain>
    </source>
</reference>
<dbReference type="Proteomes" id="UP000180175">
    <property type="component" value="Chromosome"/>
</dbReference>